<dbReference type="NCBIfam" id="NF002805">
    <property type="entry name" value="PRK02947.1"/>
    <property type="match status" value="1"/>
</dbReference>
<protein>
    <recommendedName>
        <fullName evidence="2">SIS domain-containing protein</fullName>
    </recommendedName>
</protein>
<dbReference type="Proteomes" id="UP000625210">
    <property type="component" value="Unassembled WGS sequence"/>
</dbReference>
<dbReference type="Pfam" id="PF13580">
    <property type="entry name" value="SIS_2"/>
    <property type="match status" value="1"/>
</dbReference>
<evidence type="ECO:0000259" key="2">
    <source>
        <dbReference type="PROSITE" id="PS51464"/>
    </source>
</evidence>
<name>A0A8J2VHG1_9BACL</name>
<organism evidence="3 4">
    <name type="scientific">Marinithermofilum abyssi</name>
    <dbReference type="NCBI Taxonomy" id="1571185"/>
    <lineage>
        <taxon>Bacteria</taxon>
        <taxon>Bacillati</taxon>
        <taxon>Bacillota</taxon>
        <taxon>Bacilli</taxon>
        <taxon>Bacillales</taxon>
        <taxon>Thermoactinomycetaceae</taxon>
        <taxon>Marinithermofilum</taxon>
    </lineage>
</organism>
<keyword evidence="4" id="KW-1185">Reference proteome</keyword>
<dbReference type="InterPro" id="IPR001347">
    <property type="entry name" value="SIS_dom"/>
</dbReference>
<accession>A0A8J2VHG1</accession>
<dbReference type="PANTHER" id="PTHR30390">
    <property type="entry name" value="SEDOHEPTULOSE 7-PHOSPHATE ISOMERASE / DNAA INITIATOR-ASSOCIATING FACTOR FOR REPLICATION INITIATION"/>
    <property type="match status" value="1"/>
</dbReference>
<gene>
    <name evidence="3" type="ORF">GCM10011571_17150</name>
</gene>
<feature type="domain" description="SIS" evidence="2">
    <location>
        <begin position="26"/>
        <end position="213"/>
    </location>
</feature>
<dbReference type="Gene3D" id="3.40.50.10490">
    <property type="entry name" value="Glucose-6-phosphate isomerase like protein, domain 1"/>
    <property type="match status" value="1"/>
</dbReference>
<proteinExistence type="predicted"/>
<comment type="caution">
    <text evidence="3">The sequence shown here is derived from an EMBL/GenBank/DDBJ whole genome shotgun (WGS) entry which is preliminary data.</text>
</comment>
<reference evidence="3" key="2">
    <citation type="submission" date="2020-09" db="EMBL/GenBank/DDBJ databases">
        <authorList>
            <person name="Sun Q."/>
            <person name="Zhou Y."/>
        </authorList>
    </citation>
    <scope>NUCLEOTIDE SEQUENCE</scope>
    <source>
        <strain evidence="3">CGMCC 1.15179</strain>
    </source>
</reference>
<dbReference type="PROSITE" id="PS51464">
    <property type="entry name" value="SIS"/>
    <property type="match status" value="1"/>
</dbReference>
<dbReference type="InterPro" id="IPR035472">
    <property type="entry name" value="RpiR-like_SIS"/>
</dbReference>
<feature type="region of interest" description="Disordered" evidence="1">
    <location>
        <begin position="218"/>
        <end position="243"/>
    </location>
</feature>
<dbReference type="GO" id="GO:1901135">
    <property type="term" value="P:carbohydrate derivative metabolic process"/>
    <property type="evidence" value="ECO:0007669"/>
    <property type="project" value="InterPro"/>
</dbReference>
<evidence type="ECO:0000256" key="1">
    <source>
        <dbReference type="SAM" id="MobiDB-lite"/>
    </source>
</evidence>
<dbReference type="InterPro" id="IPR050099">
    <property type="entry name" value="SIS_GmhA/DiaA_subfam"/>
</dbReference>
<reference evidence="3" key="1">
    <citation type="journal article" date="2014" name="Int. J. Syst. Evol. Microbiol.">
        <title>Complete genome sequence of Corynebacterium casei LMG S-19264T (=DSM 44701T), isolated from a smear-ripened cheese.</title>
        <authorList>
            <consortium name="US DOE Joint Genome Institute (JGI-PGF)"/>
            <person name="Walter F."/>
            <person name="Albersmeier A."/>
            <person name="Kalinowski J."/>
            <person name="Ruckert C."/>
        </authorList>
    </citation>
    <scope>NUCLEOTIDE SEQUENCE</scope>
    <source>
        <strain evidence="3">CGMCC 1.15179</strain>
    </source>
</reference>
<dbReference type="PANTHER" id="PTHR30390:SF7">
    <property type="entry name" value="PHOSPHOHEPTOSE ISOMERASE"/>
    <property type="match status" value="1"/>
</dbReference>
<evidence type="ECO:0000313" key="3">
    <source>
        <dbReference type="EMBL" id="GGE16090.1"/>
    </source>
</evidence>
<dbReference type="EMBL" id="BMHQ01000005">
    <property type="protein sequence ID" value="GGE16090.1"/>
    <property type="molecule type" value="Genomic_DNA"/>
</dbReference>
<dbReference type="AlphaFoldDB" id="A0A8J2VHG1"/>
<dbReference type="InterPro" id="IPR046348">
    <property type="entry name" value="SIS_dom_sf"/>
</dbReference>
<dbReference type="CDD" id="cd05013">
    <property type="entry name" value="SIS_RpiR"/>
    <property type="match status" value="1"/>
</dbReference>
<sequence length="243" mass="26964">MHPYVSGVIQKIERAVETQMDKLEIAAQRLVKGVEQGGVLHVLGCGHSHMIAEEIFFRAGGSFFVNPILDPGLMLHNGVIKSTRLERLTGYVEAILEDVDFRENDLFFIVSNSGRNVVPIDAALYAKERKVYTLSISSFAHSKSVSSRHPSGKRLFEITDLALDNCGEIGDAQLEIPGLNERYGATSSVVGIVLVQTLMSMAIENMVEKGIKPPLIRSANLDGTDDQNRRNMQKYQKRIPLLR</sequence>
<dbReference type="GO" id="GO:0097367">
    <property type="term" value="F:carbohydrate derivative binding"/>
    <property type="evidence" value="ECO:0007669"/>
    <property type="project" value="InterPro"/>
</dbReference>
<evidence type="ECO:0000313" key="4">
    <source>
        <dbReference type="Proteomes" id="UP000625210"/>
    </source>
</evidence>
<dbReference type="SUPFAM" id="SSF53697">
    <property type="entry name" value="SIS domain"/>
    <property type="match status" value="1"/>
</dbReference>
<dbReference type="RefSeq" id="WP_188647463.1">
    <property type="nucleotide sequence ID" value="NZ_BMHQ01000005.1"/>
</dbReference>